<protein>
    <submittedName>
        <fullName evidence="2">Uncharacterized protein</fullName>
    </submittedName>
</protein>
<reference evidence="2" key="2">
    <citation type="submission" date="2013-09" db="EMBL/GenBank/DDBJ databases">
        <title>Draft genome sequence of Anaerotruncus colihominis(DSM 17241).</title>
        <authorList>
            <person name="Sudarsanam P."/>
            <person name="Ley R."/>
            <person name="Guruge J."/>
            <person name="Turnbaugh P.J."/>
            <person name="Mahowald M."/>
            <person name="Liep D."/>
            <person name="Gordon J."/>
        </authorList>
    </citation>
    <scope>NUCLEOTIDE SEQUENCE</scope>
    <source>
        <strain evidence="2">DSM 17241</strain>
    </source>
</reference>
<keyword evidence="1" id="KW-0472">Membrane</keyword>
<evidence type="ECO:0000313" key="2">
    <source>
        <dbReference type="EMBL" id="EDS09438.1"/>
    </source>
</evidence>
<keyword evidence="3" id="KW-1185">Reference proteome</keyword>
<evidence type="ECO:0000313" key="3">
    <source>
        <dbReference type="Proteomes" id="UP000003803"/>
    </source>
</evidence>
<organism evidence="2 3">
    <name type="scientific">Anaerotruncus colihominis DSM 17241</name>
    <dbReference type="NCBI Taxonomy" id="445972"/>
    <lineage>
        <taxon>Bacteria</taxon>
        <taxon>Bacillati</taxon>
        <taxon>Bacillota</taxon>
        <taxon>Clostridia</taxon>
        <taxon>Eubacteriales</taxon>
        <taxon>Oscillospiraceae</taxon>
        <taxon>Anaerotruncus</taxon>
    </lineage>
</organism>
<keyword evidence="1" id="KW-1133">Transmembrane helix</keyword>
<dbReference type="HOGENOM" id="CLU_3076129_0_0_9"/>
<gene>
    <name evidence="2" type="ORF">ANACOL_03580</name>
</gene>
<accession>B0PFK0</accession>
<sequence length="52" mass="5980">MPYKEAASHLTALIHSRSHILLIVIHNRTIKPTPILIIISLIIRCVKRKLMI</sequence>
<reference evidence="2" key="1">
    <citation type="submission" date="2007-11" db="EMBL/GenBank/DDBJ databases">
        <authorList>
            <person name="Fulton L."/>
            <person name="Clifton S."/>
            <person name="Fulton B."/>
            <person name="Xu J."/>
            <person name="Minx P."/>
            <person name="Pepin K.H."/>
            <person name="Johnson M."/>
            <person name="Thiruvilangam P."/>
            <person name="Bhonagiri V."/>
            <person name="Nash W.E."/>
            <person name="Mardis E.R."/>
            <person name="Wilson R.K."/>
        </authorList>
    </citation>
    <scope>NUCLEOTIDE SEQUENCE [LARGE SCALE GENOMIC DNA]</scope>
    <source>
        <strain evidence="2">DSM 17241</strain>
    </source>
</reference>
<dbReference type="Proteomes" id="UP000003803">
    <property type="component" value="Unassembled WGS sequence"/>
</dbReference>
<dbReference type="EMBL" id="ABGD02000027">
    <property type="protein sequence ID" value="EDS09438.1"/>
    <property type="molecule type" value="Genomic_DNA"/>
</dbReference>
<proteinExistence type="predicted"/>
<keyword evidence="1" id="KW-0812">Transmembrane</keyword>
<feature type="transmembrane region" description="Helical" evidence="1">
    <location>
        <begin position="20"/>
        <end position="43"/>
    </location>
</feature>
<dbReference type="AlphaFoldDB" id="B0PFK0"/>
<comment type="caution">
    <text evidence="2">The sequence shown here is derived from an EMBL/GenBank/DDBJ whole genome shotgun (WGS) entry which is preliminary data.</text>
</comment>
<name>B0PFK0_9FIRM</name>
<evidence type="ECO:0000256" key="1">
    <source>
        <dbReference type="SAM" id="Phobius"/>
    </source>
</evidence>